<evidence type="ECO:0000313" key="2">
    <source>
        <dbReference type="Proteomes" id="UP000775213"/>
    </source>
</evidence>
<name>A0AAV7G7Y2_DENCH</name>
<proteinExistence type="predicted"/>
<accession>A0AAV7G7Y2</accession>
<comment type="caution">
    <text evidence="1">The sequence shown here is derived from an EMBL/GenBank/DDBJ whole genome shotgun (WGS) entry which is preliminary data.</text>
</comment>
<keyword evidence="2" id="KW-1185">Reference proteome</keyword>
<dbReference type="EMBL" id="JAGFBR010000017">
    <property type="protein sequence ID" value="KAH0452346.1"/>
    <property type="molecule type" value="Genomic_DNA"/>
</dbReference>
<gene>
    <name evidence="1" type="ORF">IEQ34_019645</name>
</gene>
<reference evidence="1 2" key="1">
    <citation type="journal article" date="2021" name="Hortic Res">
        <title>Chromosome-scale assembly of the Dendrobium chrysotoxum genome enhances the understanding of orchid evolution.</title>
        <authorList>
            <person name="Zhang Y."/>
            <person name="Zhang G.Q."/>
            <person name="Zhang D."/>
            <person name="Liu X.D."/>
            <person name="Xu X.Y."/>
            <person name="Sun W.H."/>
            <person name="Yu X."/>
            <person name="Zhu X."/>
            <person name="Wang Z.W."/>
            <person name="Zhao X."/>
            <person name="Zhong W.Y."/>
            <person name="Chen H."/>
            <person name="Yin W.L."/>
            <person name="Huang T."/>
            <person name="Niu S.C."/>
            <person name="Liu Z.J."/>
        </authorList>
    </citation>
    <scope>NUCLEOTIDE SEQUENCE [LARGE SCALE GENOMIC DNA]</scope>
    <source>
        <strain evidence="1">Lindl</strain>
    </source>
</reference>
<organism evidence="1 2">
    <name type="scientific">Dendrobium chrysotoxum</name>
    <name type="common">Orchid</name>
    <dbReference type="NCBI Taxonomy" id="161865"/>
    <lineage>
        <taxon>Eukaryota</taxon>
        <taxon>Viridiplantae</taxon>
        <taxon>Streptophyta</taxon>
        <taxon>Embryophyta</taxon>
        <taxon>Tracheophyta</taxon>
        <taxon>Spermatophyta</taxon>
        <taxon>Magnoliopsida</taxon>
        <taxon>Liliopsida</taxon>
        <taxon>Asparagales</taxon>
        <taxon>Orchidaceae</taxon>
        <taxon>Epidendroideae</taxon>
        <taxon>Malaxideae</taxon>
        <taxon>Dendrobiinae</taxon>
        <taxon>Dendrobium</taxon>
    </lineage>
</organism>
<dbReference type="Proteomes" id="UP000775213">
    <property type="component" value="Unassembled WGS sequence"/>
</dbReference>
<dbReference type="AlphaFoldDB" id="A0AAV7G7Y2"/>
<sequence>MQLASILAYVMGDTQSKPSGSKEEEGDRHLQVFHKLKSQLFKGTVGPRVAEDWLLRIKKTFNNM</sequence>
<evidence type="ECO:0000313" key="1">
    <source>
        <dbReference type="EMBL" id="KAH0452346.1"/>
    </source>
</evidence>
<protein>
    <submittedName>
        <fullName evidence="1">Uncharacterized protein</fullName>
    </submittedName>
</protein>